<dbReference type="SUPFAM" id="SSF54197">
    <property type="entry name" value="HIT-like"/>
    <property type="match status" value="1"/>
</dbReference>
<dbReference type="PROSITE" id="PS51084">
    <property type="entry name" value="HIT_2"/>
    <property type="match status" value="1"/>
</dbReference>
<dbReference type="Pfam" id="PF01230">
    <property type="entry name" value="HIT"/>
    <property type="match status" value="1"/>
</dbReference>
<evidence type="ECO:0000313" key="4">
    <source>
        <dbReference type="Proteomes" id="UP000377803"/>
    </source>
</evidence>
<dbReference type="InterPro" id="IPR052908">
    <property type="entry name" value="AP-4-A_phosphorylase"/>
</dbReference>
<organism evidence="3 4">
    <name type="scientific">Candidatus Nanohalobium constans</name>
    <dbReference type="NCBI Taxonomy" id="2565781"/>
    <lineage>
        <taxon>Archaea</taxon>
        <taxon>Candidatus Nanohalarchaeota</taxon>
        <taxon>Candidatus Nanohalobia</taxon>
        <taxon>Candidatus Nanohalobiales</taxon>
        <taxon>Candidatus Nanohalobiaceae</taxon>
        <taxon>Candidatus Nanohalobium</taxon>
    </lineage>
</organism>
<name>A0A5Q0UEU7_9ARCH</name>
<sequence>MSSCLFCEFDSLAEKAVFTETDKFRVILDPFPASFGHFLIVPRQHVEKIDDVTTEEFSRVQDLIIKCKSIGKEQIEENYQEILEFKPPEKSEKLISDALNSKKNPDGFNVGINEGEAAGQTIDHLHIHVIPRYEGDVENPKGGVRNVIPDKADYT</sequence>
<feature type="domain" description="HIT" evidence="2">
    <location>
        <begin position="5"/>
        <end position="139"/>
    </location>
</feature>
<dbReference type="EMBL" id="CP040089">
    <property type="protein sequence ID" value="QGA80066.1"/>
    <property type="molecule type" value="Genomic_DNA"/>
</dbReference>
<dbReference type="PANTHER" id="PTHR42997">
    <property type="entry name" value="HIT FAMILY HYDROLASE"/>
    <property type="match status" value="1"/>
</dbReference>
<gene>
    <name evidence="3" type="ORF">LC1Nh_0158</name>
</gene>
<keyword evidence="4" id="KW-1185">Reference proteome</keyword>
<dbReference type="OrthoDB" id="26806at2157"/>
<evidence type="ECO:0000259" key="2">
    <source>
        <dbReference type="PROSITE" id="PS51084"/>
    </source>
</evidence>
<dbReference type="Proteomes" id="UP000377803">
    <property type="component" value="Chromosome"/>
</dbReference>
<dbReference type="GeneID" id="42364539"/>
<accession>A0A5Q0UEU7</accession>
<feature type="short sequence motif" description="Histidine triad motif" evidence="1">
    <location>
        <begin position="124"/>
        <end position="128"/>
    </location>
</feature>
<dbReference type="InterPro" id="IPR011146">
    <property type="entry name" value="HIT-like"/>
</dbReference>
<proteinExistence type="predicted"/>
<dbReference type="InterPro" id="IPR036265">
    <property type="entry name" value="HIT-like_sf"/>
</dbReference>
<dbReference type="PROSITE" id="PS00892">
    <property type="entry name" value="HIT_1"/>
    <property type="match status" value="1"/>
</dbReference>
<dbReference type="GO" id="GO:0003824">
    <property type="term" value="F:catalytic activity"/>
    <property type="evidence" value="ECO:0007669"/>
    <property type="project" value="InterPro"/>
</dbReference>
<evidence type="ECO:0000256" key="1">
    <source>
        <dbReference type="PROSITE-ProRule" id="PRU00464"/>
    </source>
</evidence>
<dbReference type="KEGG" id="ncon:LC1Nh_0158"/>
<evidence type="ECO:0000313" key="3">
    <source>
        <dbReference type="EMBL" id="QGA80066.1"/>
    </source>
</evidence>
<protein>
    <submittedName>
        <fullName evidence="3">Histidine triad (HIT) protein</fullName>
    </submittedName>
</protein>
<dbReference type="Gene3D" id="3.30.428.10">
    <property type="entry name" value="HIT-like"/>
    <property type="match status" value="1"/>
</dbReference>
<dbReference type="InterPro" id="IPR019808">
    <property type="entry name" value="Histidine_triad_CS"/>
</dbReference>
<dbReference type="PANTHER" id="PTHR42997:SF1">
    <property type="entry name" value="AP-4-A PHOSPHORYLASE"/>
    <property type="match status" value="1"/>
</dbReference>
<dbReference type="AlphaFoldDB" id="A0A5Q0UEU7"/>
<reference evidence="4" key="1">
    <citation type="submission" date="2019-05" db="EMBL/GenBank/DDBJ databases">
        <title>Candidatus Nanohalobium constans, a novel model system to study the DPANN nano-sized archaea: genomic and physiological characterization of a nanoarchaeon co-cultured with its chitinotrophic host.</title>
        <authorList>
            <person name="La Cono V."/>
            <person name="Arcadi E."/>
            <person name="Crisafi F."/>
            <person name="Denaro R."/>
            <person name="La Spada G."/>
            <person name="Messina E."/>
            <person name="Smedile F."/>
            <person name="Toshchakov S.V."/>
            <person name="Shevchenko M.A."/>
            <person name="Golyshin P.N."/>
            <person name="Golyshina O.V."/>
            <person name="Ferrer M."/>
            <person name="Rohde M."/>
            <person name="Mushegian A."/>
            <person name="Sorokin D.Y."/>
            <person name="Giuliano L."/>
            <person name="Yakimov M.M."/>
        </authorList>
    </citation>
    <scope>NUCLEOTIDE SEQUENCE [LARGE SCALE GENOMIC DNA]</scope>
    <source>
        <strain evidence="4">LC1Nh</strain>
    </source>
</reference>
<dbReference type="RefSeq" id="WP_153549804.1">
    <property type="nucleotide sequence ID" value="NZ_CP040089.1"/>
</dbReference>